<keyword evidence="2" id="KW-1185">Reference proteome</keyword>
<name>A0A7M1RSB1_9CAUD</name>
<dbReference type="RefSeq" id="YP_010112725.1">
    <property type="nucleotide sequence ID" value="NC_055895.1"/>
</dbReference>
<dbReference type="GeneID" id="65131210"/>
<evidence type="ECO:0000313" key="1">
    <source>
        <dbReference type="EMBL" id="QOR57273.1"/>
    </source>
</evidence>
<protein>
    <submittedName>
        <fullName evidence="1">Uncharacterized protein</fullName>
    </submittedName>
</protein>
<dbReference type="EMBL" id="MT774402">
    <property type="protein sequence ID" value="QOR57273.1"/>
    <property type="molecule type" value="Genomic_DNA"/>
</dbReference>
<proteinExistence type="predicted"/>
<organism evidence="1 2">
    <name type="scientific">uncultured phage cr7_1</name>
    <dbReference type="NCBI Taxonomy" id="2772086"/>
    <lineage>
        <taxon>Viruses</taxon>
        <taxon>Duplodnaviria</taxon>
        <taxon>Heunggongvirae</taxon>
        <taxon>Uroviricota</taxon>
        <taxon>Caudoviricetes</taxon>
        <taxon>Crassvirales</taxon>
        <taxon>Suoliviridae</taxon>
        <taxon>Oafivirinae</taxon>
        <taxon>Burzaovirus</taxon>
        <taxon>Burzaovirus coli</taxon>
    </lineage>
</organism>
<sequence>MAFKDVKQNYSVYILNKQDITITDGKVISVGFPHLDLNTKPAMGLSQMVVDVTIEANSKTATYSIPENLSVTYAGDVVLSTDRLGLMAEVEQMKNTAEKILESVPKQKEVVDKTTVLLSELNPVYKEKKETELRFSKIEESISRMESTVNNFINSFNHAQGNSNTAQ</sequence>
<reference evidence="1 2" key="1">
    <citation type="submission" date="2020-07" db="EMBL/GenBank/DDBJ databases">
        <title>Taxonomic proposal: Crassvirales, a new order of highly abundant and diverse bacterial viruses.</title>
        <authorList>
            <person name="Shkoporov A.N."/>
            <person name="Stockdale S.R."/>
            <person name="Guerin E."/>
            <person name="Ross R.P."/>
            <person name="Hill C."/>
        </authorList>
    </citation>
    <scope>NUCLEOTIDE SEQUENCE [LARGE SCALE GENOMIC DNA]</scope>
</reference>
<evidence type="ECO:0000313" key="2">
    <source>
        <dbReference type="Proteomes" id="UP000593599"/>
    </source>
</evidence>
<dbReference type="Proteomes" id="UP000593599">
    <property type="component" value="Segment"/>
</dbReference>
<dbReference type="KEGG" id="vg:65131210"/>
<accession>A0A7M1RSB1</accession>